<evidence type="ECO:0000313" key="2">
    <source>
        <dbReference type="Proteomes" id="UP000759537"/>
    </source>
</evidence>
<feature type="non-terminal residue" evidence="1">
    <location>
        <position position="58"/>
    </location>
</feature>
<dbReference type="InterPro" id="IPR027417">
    <property type="entry name" value="P-loop_NTPase"/>
</dbReference>
<organism evidence="1 2">
    <name type="scientific">Russula ochroleuca</name>
    <dbReference type="NCBI Taxonomy" id="152965"/>
    <lineage>
        <taxon>Eukaryota</taxon>
        <taxon>Fungi</taxon>
        <taxon>Dikarya</taxon>
        <taxon>Basidiomycota</taxon>
        <taxon>Agaricomycotina</taxon>
        <taxon>Agaricomycetes</taxon>
        <taxon>Russulales</taxon>
        <taxon>Russulaceae</taxon>
        <taxon>Russula</taxon>
    </lineage>
</organism>
<dbReference type="CDD" id="cd18809">
    <property type="entry name" value="SF1_C_RecD"/>
    <property type="match status" value="1"/>
</dbReference>
<dbReference type="InterPro" id="IPR051055">
    <property type="entry name" value="PIF1_helicase"/>
</dbReference>
<keyword evidence="2" id="KW-1185">Reference proteome</keyword>
<dbReference type="PANTHER" id="PTHR47642:SF5">
    <property type="entry name" value="ATP-DEPENDENT DNA HELICASE"/>
    <property type="match status" value="1"/>
</dbReference>
<comment type="caution">
    <text evidence="1">The sequence shown here is derived from an EMBL/GenBank/DDBJ whole genome shotgun (WGS) entry which is preliminary data.</text>
</comment>
<name>A0A9P5T9W5_9AGAM</name>
<sequence length="58" mass="6480">IPLTLSWAITIHKAQGMTLDRITVDLGPKEFASGLSFIVLSRAKTFDGLRLHPFDLNR</sequence>
<dbReference type="Proteomes" id="UP000759537">
    <property type="component" value="Unassembled WGS sequence"/>
</dbReference>
<reference evidence="1" key="1">
    <citation type="submission" date="2019-10" db="EMBL/GenBank/DDBJ databases">
        <authorList>
            <consortium name="DOE Joint Genome Institute"/>
            <person name="Kuo A."/>
            <person name="Miyauchi S."/>
            <person name="Kiss E."/>
            <person name="Drula E."/>
            <person name="Kohler A."/>
            <person name="Sanchez-Garcia M."/>
            <person name="Andreopoulos B."/>
            <person name="Barry K.W."/>
            <person name="Bonito G."/>
            <person name="Buee M."/>
            <person name="Carver A."/>
            <person name="Chen C."/>
            <person name="Cichocki N."/>
            <person name="Clum A."/>
            <person name="Culley D."/>
            <person name="Crous P.W."/>
            <person name="Fauchery L."/>
            <person name="Girlanda M."/>
            <person name="Hayes R."/>
            <person name="Keri Z."/>
            <person name="LaButti K."/>
            <person name="Lipzen A."/>
            <person name="Lombard V."/>
            <person name="Magnuson J."/>
            <person name="Maillard F."/>
            <person name="Morin E."/>
            <person name="Murat C."/>
            <person name="Nolan M."/>
            <person name="Ohm R."/>
            <person name="Pangilinan J."/>
            <person name="Pereira M."/>
            <person name="Perotto S."/>
            <person name="Peter M."/>
            <person name="Riley R."/>
            <person name="Sitrit Y."/>
            <person name="Stielow B."/>
            <person name="Szollosi G."/>
            <person name="Zifcakova L."/>
            <person name="Stursova M."/>
            <person name="Spatafora J.W."/>
            <person name="Tedersoo L."/>
            <person name="Vaario L.-M."/>
            <person name="Yamada A."/>
            <person name="Yan M."/>
            <person name="Wang P."/>
            <person name="Xu J."/>
            <person name="Bruns T."/>
            <person name="Baldrian P."/>
            <person name="Vilgalys R."/>
            <person name="Henrissat B."/>
            <person name="Grigoriev I.V."/>
            <person name="Hibbett D."/>
            <person name="Nagy L.G."/>
            <person name="Martin F.M."/>
        </authorList>
    </citation>
    <scope>NUCLEOTIDE SEQUENCE</scope>
    <source>
        <strain evidence="1">Prilba</strain>
    </source>
</reference>
<dbReference type="OrthoDB" id="432234at2759"/>
<gene>
    <name evidence="1" type="ORF">DFH94DRAFT_602556</name>
</gene>
<dbReference type="PANTHER" id="PTHR47642">
    <property type="entry name" value="ATP-DEPENDENT DNA HELICASE"/>
    <property type="match status" value="1"/>
</dbReference>
<dbReference type="EMBL" id="WHVB01000007">
    <property type="protein sequence ID" value="KAF8480729.1"/>
    <property type="molecule type" value="Genomic_DNA"/>
</dbReference>
<feature type="non-terminal residue" evidence="1">
    <location>
        <position position="1"/>
    </location>
</feature>
<proteinExistence type="predicted"/>
<accession>A0A9P5T9W5</accession>
<evidence type="ECO:0000313" key="1">
    <source>
        <dbReference type="EMBL" id="KAF8480729.1"/>
    </source>
</evidence>
<reference evidence="1" key="2">
    <citation type="journal article" date="2020" name="Nat. Commun.">
        <title>Large-scale genome sequencing of mycorrhizal fungi provides insights into the early evolution of symbiotic traits.</title>
        <authorList>
            <person name="Miyauchi S."/>
            <person name="Kiss E."/>
            <person name="Kuo A."/>
            <person name="Drula E."/>
            <person name="Kohler A."/>
            <person name="Sanchez-Garcia M."/>
            <person name="Morin E."/>
            <person name="Andreopoulos B."/>
            <person name="Barry K.W."/>
            <person name="Bonito G."/>
            <person name="Buee M."/>
            <person name="Carver A."/>
            <person name="Chen C."/>
            <person name="Cichocki N."/>
            <person name="Clum A."/>
            <person name="Culley D."/>
            <person name="Crous P.W."/>
            <person name="Fauchery L."/>
            <person name="Girlanda M."/>
            <person name="Hayes R.D."/>
            <person name="Keri Z."/>
            <person name="LaButti K."/>
            <person name="Lipzen A."/>
            <person name="Lombard V."/>
            <person name="Magnuson J."/>
            <person name="Maillard F."/>
            <person name="Murat C."/>
            <person name="Nolan M."/>
            <person name="Ohm R.A."/>
            <person name="Pangilinan J."/>
            <person name="Pereira M.F."/>
            <person name="Perotto S."/>
            <person name="Peter M."/>
            <person name="Pfister S."/>
            <person name="Riley R."/>
            <person name="Sitrit Y."/>
            <person name="Stielow J.B."/>
            <person name="Szollosi G."/>
            <person name="Zifcakova L."/>
            <person name="Stursova M."/>
            <person name="Spatafora J.W."/>
            <person name="Tedersoo L."/>
            <person name="Vaario L.M."/>
            <person name="Yamada A."/>
            <person name="Yan M."/>
            <person name="Wang P."/>
            <person name="Xu J."/>
            <person name="Bruns T."/>
            <person name="Baldrian P."/>
            <person name="Vilgalys R."/>
            <person name="Dunand C."/>
            <person name="Henrissat B."/>
            <person name="Grigoriev I.V."/>
            <person name="Hibbett D."/>
            <person name="Nagy L.G."/>
            <person name="Martin F.M."/>
        </authorList>
    </citation>
    <scope>NUCLEOTIDE SEQUENCE</scope>
    <source>
        <strain evidence="1">Prilba</strain>
    </source>
</reference>
<dbReference type="SUPFAM" id="SSF52540">
    <property type="entry name" value="P-loop containing nucleoside triphosphate hydrolases"/>
    <property type="match status" value="1"/>
</dbReference>
<protein>
    <submittedName>
        <fullName evidence="1">Uncharacterized protein</fullName>
    </submittedName>
</protein>
<dbReference type="AlphaFoldDB" id="A0A9P5T9W5"/>